<sequence>MPRTNHETVEMFFYALETGQFEMLKEIFAEDAKQINPYSWGAFPTSFEGRGGIYKQYSSLPEKFGKMSFPRTIYPTENPDIFFVQFQGDIEIKSGGHYQNDYIGLFKFEDGLIKEYYEYFNPILVSKAFGVTIE</sequence>
<keyword evidence="3" id="KW-1185">Reference proteome</keyword>
<dbReference type="InterPro" id="IPR037401">
    <property type="entry name" value="SnoaL-like"/>
</dbReference>
<evidence type="ECO:0000313" key="3">
    <source>
        <dbReference type="Proteomes" id="UP000002384"/>
    </source>
</evidence>
<proteinExistence type="predicted"/>
<dbReference type="RefSeq" id="WP_015956132.1">
    <property type="nucleotide sequence ID" value="NC_011729.1"/>
</dbReference>
<dbReference type="Proteomes" id="UP000002384">
    <property type="component" value="Chromosome"/>
</dbReference>
<organism evidence="2 3">
    <name type="scientific">Gloeothece citriformis (strain PCC 7424)</name>
    <name type="common">Cyanothece sp. (strain PCC 7424)</name>
    <dbReference type="NCBI Taxonomy" id="65393"/>
    <lineage>
        <taxon>Bacteria</taxon>
        <taxon>Bacillati</taxon>
        <taxon>Cyanobacteriota</taxon>
        <taxon>Cyanophyceae</taxon>
        <taxon>Oscillatoriophycideae</taxon>
        <taxon>Chroococcales</taxon>
        <taxon>Aphanothecaceae</taxon>
        <taxon>Gloeothece</taxon>
        <taxon>Gloeothece citriformis</taxon>
    </lineage>
</organism>
<evidence type="ECO:0000313" key="2">
    <source>
        <dbReference type="EMBL" id="ACK72547.1"/>
    </source>
</evidence>
<dbReference type="InterPro" id="IPR032710">
    <property type="entry name" value="NTF2-like_dom_sf"/>
</dbReference>
<feature type="domain" description="SnoaL-like" evidence="1">
    <location>
        <begin position="9"/>
        <end position="116"/>
    </location>
</feature>
<name>B7KLH5_GLOC7</name>
<dbReference type="HOGENOM" id="CLU_124277_1_1_3"/>
<protein>
    <recommendedName>
        <fullName evidence="1">SnoaL-like domain-containing protein</fullName>
    </recommendedName>
</protein>
<dbReference type="SUPFAM" id="SSF54427">
    <property type="entry name" value="NTF2-like"/>
    <property type="match status" value="1"/>
</dbReference>
<accession>B7KLH5</accession>
<reference evidence="3" key="1">
    <citation type="journal article" date="2011" name="MBio">
        <title>Novel metabolic attributes of the genus Cyanothece, comprising a group of unicellular nitrogen-fixing Cyanobacteria.</title>
        <authorList>
            <person name="Bandyopadhyay A."/>
            <person name="Elvitigala T."/>
            <person name="Welsh E."/>
            <person name="Stockel J."/>
            <person name="Liberton M."/>
            <person name="Min H."/>
            <person name="Sherman L.A."/>
            <person name="Pakrasi H.B."/>
        </authorList>
    </citation>
    <scope>NUCLEOTIDE SEQUENCE [LARGE SCALE GENOMIC DNA]</scope>
    <source>
        <strain evidence="3">PCC 7424</strain>
    </source>
</reference>
<gene>
    <name evidence="2" type="ordered locus">PCC7424_4177</name>
</gene>
<dbReference type="STRING" id="65393.PCC7424_4177"/>
<dbReference type="OrthoDB" id="2083380at2"/>
<dbReference type="AlphaFoldDB" id="B7KLH5"/>
<dbReference type="EMBL" id="CP001291">
    <property type="protein sequence ID" value="ACK72547.1"/>
    <property type="molecule type" value="Genomic_DNA"/>
</dbReference>
<dbReference type="Pfam" id="PF12680">
    <property type="entry name" value="SnoaL_2"/>
    <property type="match status" value="1"/>
</dbReference>
<dbReference type="KEGG" id="cyc:PCC7424_4177"/>
<dbReference type="Gene3D" id="3.10.450.50">
    <property type="match status" value="1"/>
</dbReference>
<evidence type="ECO:0000259" key="1">
    <source>
        <dbReference type="Pfam" id="PF12680"/>
    </source>
</evidence>
<dbReference type="eggNOG" id="COG3631">
    <property type="taxonomic scope" value="Bacteria"/>
</dbReference>